<protein>
    <submittedName>
        <fullName evidence="1">Uncharacterized protein</fullName>
    </submittedName>
</protein>
<reference evidence="1" key="1">
    <citation type="submission" date="2022-04" db="EMBL/GenBank/DDBJ databases">
        <title>Genome of the entomopathogenic fungus Entomophthora muscae.</title>
        <authorList>
            <person name="Elya C."/>
            <person name="Lovett B.R."/>
            <person name="Lee E."/>
            <person name="Macias A.M."/>
            <person name="Hajek A.E."/>
            <person name="De Bivort B.L."/>
            <person name="Kasson M.T."/>
            <person name="De Fine Licht H.H."/>
            <person name="Stajich J.E."/>
        </authorList>
    </citation>
    <scope>NUCLEOTIDE SEQUENCE</scope>
    <source>
        <strain evidence="1">Berkeley</strain>
    </source>
</reference>
<sequence>MLILIQMFKLVLISSILAHPHVSTYVFPGSPKPANKCFSVYAIHEHNLLMQDSVQIDVKQNGTTIFSCWHALGELCSKPSHFKAKFNLSKRRATFVMPDLYIVASDMAVGWDARSYGYGKKEYYANSNLC</sequence>
<proteinExistence type="predicted"/>
<accession>A0ACC2TEB3</accession>
<comment type="caution">
    <text evidence="1">The sequence shown here is derived from an EMBL/GenBank/DDBJ whole genome shotgun (WGS) entry which is preliminary data.</text>
</comment>
<evidence type="ECO:0000313" key="2">
    <source>
        <dbReference type="Proteomes" id="UP001165960"/>
    </source>
</evidence>
<organism evidence="1 2">
    <name type="scientific">Entomophthora muscae</name>
    <dbReference type="NCBI Taxonomy" id="34485"/>
    <lineage>
        <taxon>Eukaryota</taxon>
        <taxon>Fungi</taxon>
        <taxon>Fungi incertae sedis</taxon>
        <taxon>Zoopagomycota</taxon>
        <taxon>Entomophthoromycotina</taxon>
        <taxon>Entomophthoromycetes</taxon>
        <taxon>Entomophthorales</taxon>
        <taxon>Entomophthoraceae</taxon>
        <taxon>Entomophthora</taxon>
    </lineage>
</organism>
<name>A0ACC2TEB3_9FUNG</name>
<dbReference type="EMBL" id="QTSX02002940">
    <property type="protein sequence ID" value="KAJ9073024.1"/>
    <property type="molecule type" value="Genomic_DNA"/>
</dbReference>
<dbReference type="Proteomes" id="UP001165960">
    <property type="component" value="Unassembled WGS sequence"/>
</dbReference>
<keyword evidence="2" id="KW-1185">Reference proteome</keyword>
<evidence type="ECO:0000313" key="1">
    <source>
        <dbReference type="EMBL" id="KAJ9073024.1"/>
    </source>
</evidence>
<gene>
    <name evidence="1" type="ORF">DSO57_1020960</name>
</gene>